<proteinExistence type="predicted"/>
<dbReference type="Ensembl" id="ENSACAT00000037351.1">
    <property type="protein sequence ID" value="ENSACAP00000037915.1"/>
    <property type="gene ID" value="ENSACAG00000038488.1"/>
</dbReference>
<reference evidence="1" key="2">
    <citation type="submission" date="2025-08" db="UniProtKB">
        <authorList>
            <consortium name="Ensembl"/>
        </authorList>
    </citation>
    <scope>IDENTIFICATION</scope>
</reference>
<keyword evidence="2" id="KW-1185">Reference proteome</keyword>
<dbReference type="InterPro" id="IPR011009">
    <property type="entry name" value="Kinase-like_dom_sf"/>
</dbReference>
<dbReference type="InParanoid" id="A0A803TRS5"/>
<sequence>MFFISKTGQIITGCKNNLANDAFSRRPDISDELKDLITKMLDKNPETRITVPEIKHIPSLATVVSRTQKCAHLDGFWRPLSLPMVL</sequence>
<name>A0A803TRS5_ANOCA</name>
<dbReference type="Gene3D" id="1.10.510.10">
    <property type="entry name" value="Transferase(Phosphotransferase) domain 1"/>
    <property type="match status" value="1"/>
</dbReference>
<dbReference type="Proteomes" id="UP000001646">
    <property type="component" value="Unplaced"/>
</dbReference>
<dbReference type="AlphaFoldDB" id="A0A803TRS5"/>
<protein>
    <recommendedName>
        <fullName evidence="3">Protein kinase domain-containing protein</fullName>
    </recommendedName>
</protein>
<reference evidence="1" key="3">
    <citation type="submission" date="2025-09" db="UniProtKB">
        <authorList>
            <consortium name="Ensembl"/>
        </authorList>
    </citation>
    <scope>IDENTIFICATION</scope>
</reference>
<dbReference type="SUPFAM" id="SSF56112">
    <property type="entry name" value="Protein kinase-like (PK-like)"/>
    <property type="match status" value="1"/>
</dbReference>
<evidence type="ECO:0000313" key="1">
    <source>
        <dbReference type="Ensembl" id="ENSACAP00000037915.1"/>
    </source>
</evidence>
<evidence type="ECO:0000313" key="2">
    <source>
        <dbReference type="Proteomes" id="UP000001646"/>
    </source>
</evidence>
<accession>A0A803TRS5</accession>
<organism evidence="1 2">
    <name type="scientific">Anolis carolinensis</name>
    <name type="common">Green anole</name>
    <name type="synonym">American chameleon</name>
    <dbReference type="NCBI Taxonomy" id="28377"/>
    <lineage>
        <taxon>Eukaryota</taxon>
        <taxon>Metazoa</taxon>
        <taxon>Chordata</taxon>
        <taxon>Craniata</taxon>
        <taxon>Vertebrata</taxon>
        <taxon>Euteleostomi</taxon>
        <taxon>Lepidosauria</taxon>
        <taxon>Squamata</taxon>
        <taxon>Bifurcata</taxon>
        <taxon>Unidentata</taxon>
        <taxon>Episquamata</taxon>
        <taxon>Toxicofera</taxon>
        <taxon>Iguania</taxon>
        <taxon>Dactyloidae</taxon>
        <taxon>Anolis</taxon>
    </lineage>
</organism>
<reference evidence="1" key="1">
    <citation type="submission" date="2009-12" db="EMBL/GenBank/DDBJ databases">
        <title>The Genome Sequence of Anolis carolinensis (Green Anole Lizard).</title>
        <authorList>
            <consortium name="The Genome Sequencing Platform"/>
            <person name="Di Palma F."/>
            <person name="Alfoldi J."/>
            <person name="Heiman D."/>
            <person name="Young S."/>
            <person name="Grabherr M."/>
            <person name="Johnson J."/>
            <person name="Lander E.S."/>
            <person name="Lindblad-Toh K."/>
        </authorList>
    </citation>
    <scope>NUCLEOTIDE SEQUENCE [LARGE SCALE GENOMIC DNA]</scope>
    <source>
        <strain evidence="1">JBL SC #1</strain>
    </source>
</reference>
<dbReference type="GeneTree" id="ENSGT01040000244456"/>
<evidence type="ECO:0008006" key="3">
    <source>
        <dbReference type="Google" id="ProtNLM"/>
    </source>
</evidence>